<dbReference type="NCBIfam" id="TIGR01488">
    <property type="entry name" value="HAD-SF-IB"/>
    <property type="match status" value="1"/>
</dbReference>
<sequence length="257" mass="29129">MLSVGARFRKYQCRGMKTLMVFDFDHTIVDENCDTWVIRSTPDKRLPESLKKTYEKGRWTEYMGRVMSYVGDQAVTPESIRSVMHTIPFTDGMVELFTFISGHKNDIDCIIISDANTLFIDWILDAAGIRPAFDKVFSNPASIDNRGYVTVQCYHSHNCVKCPINMCKRKILEDFIEAQDKAGVEYKWTIYAGDGSNDLCPLKSMREGDIAMPRKGYTLERLLLAGVATKDGTALKPRVQAWTSATEILSELKALIQ</sequence>
<dbReference type="Proteomes" id="UP000515152">
    <property type="component" value="Chromosome 21"/>
</dbReference>
<comment type="similarity">
    <text evidence="2">Belongs to the HAD-like hydrolase superfamily. PHOSPHO family.</text>
</comment>
<evidence type="ECO:0000256" key="3">
    <source>
        <dbReference type="ARBA" id="ARBA00022723"/>
    </source>
</evidence>
<dbReference type="PANTHER" id="PTHR20889">
    <property type="entry name" value="PHOSPHATASE, ORPHAN 1, 2"/>
    <property type="match status" value="1"/>
</dbReference>
<keyword evidence="3 8" id="KW-0479">Metal-binding</keyword>
<dbReference type="PIRSF" id="PIRSF031051">
    <property type="entry name" value="PyrdxlP_Pase_PHOSPHO2"/>
    <property type="match status" value="1"/>
</dbReference>
<proteinExistence type="inferred from homology"/>
<feature type="binding site" evidence="7">
    <location>
        <position position="34"/>
    </location>
    <ligand>
        <name>substrate</name>
    </ligand>
</feature>
<dbReference type="RefSeq" id="XP_012696077.1">
    <property type="nucleotide sequence ID" value="XM_012840623.3"/>
</dbReference>
<organism evidence="9 10">
    <name type="scientific">Clupea harengus</name>
    <name type="common">Atlantic herring</name>
    <dbReference type="NCBI Taxonomy" id="7950"/>
    <lineage>
        <taxon>Eukaryota</taxon>
        <taxon>Metazoa</taxon>
        <taxon>Chordata</taxon>
        <taxon>Craniata</taxon>
        <taxon>Vertebrata</taxon>
        <taxon>Euteleostomi</taxon>
        <taxon>Actinopterygii</taxon>
        <taxon>Neopterygii</taxon>
        <taxon>Teleostei</taxon>
        <taxon>Clupei</taxon>
        <taxon>Clupeiformes</taxon>
        <taxon>Clupeoidei</taxon>
        <taxon>Clupeidae</taxon>
        <taxon>Clupea</taxon>
    </lineage>
</organism>
<feature type="binding site" evidence="8">
    <location>
        <position position="194"/>
    </location>
    <ligand>
        <name>Mg(2+)</name>
        <dbReference type="ChEBI" id="CHEBI:18420"/>
    </ligand>
</feature>
<reference evidence="10" key="1">
    <citation type="submission" date="2025-08" db="UniProtKB">
        <authorList>
            <consortium name="RefSeq"/>
        </authorList>
    </citation>
    <scope>IDENTIFICATION</scope>
</reference>
<evidence type="ECO:0000256" key="5">
    <source>
        <dbReference type="ARBA" id="ARBA00022842"/>
    </source>
</evidence>
<dbReference type="InterPro" id="IPR016965">
    <property type="entry name" value="Pase_PHOSPHO-typ"/>
</dbReference>
<evidence type="ECO:0000256" key="2">
    <source>
        <dbReference type="ARBA" id="ARBA00008541"/>
    </source>
</evidence>
<accession>A0A6P3WDL5</accession>
<evidence type="ECO:0000256" key="8">
    <source>
        <dbReference type="PIRSR" id="PIRSR031051-3"/>
    </source>
</evidence>
<dbReference type="PANTHER" id="PTHR20889:SF1">
    <property type="entry name" value="PYRIDOXAL PHOSPHATE PHOSPHATASE PHOSPHO2"/>
    <property type="match status" value="1"/>
</dbReference>
<keyword evidence="4" id="KW-0378">Hydrolase</keyword>
<dbReference type="KEGG" id="char:105911788"/>
<comment type="cofactor">
    <cofactor evidence="1 8">
        <name>Mg(2+)</name>
        <dbReference type="ChEBI" id="CHEBI:18420"/>
    </cofactor>
</comment>
<keyword evidence="5 8" id="KW-0460">Magnesium</keyword>
<evidence type="ECO:0000313" key="10">
    <source>
        <dbReference type="RefSeq" id="XP_012696077.1"/>
    </source>
</evidence>
<feature type="binding site" evidence="7">
    <location>
        <position position="114"/>
    </location>
    <ligand>
        <name>substrate</name>
    </ligand>
</feature>
<dbReference type="GO" id="GO:0046872">
    <property type="term" value="F:metal ion binding"/>
    <property type="evidence" value="ECO:0007669"/>
    <property type="project" value="UniProtKB-KW"/>
</dbReference>
<dbReference type="Pfam" id="PF06888">
    <property type="entry name" value="Put_Phosphatase"/>
    <property type="match status" value="1"/>
</dbReference>
<gene>
    <name evidence="10" type="primary">phospho2</name>
</gene>
<dbReference type="NCBIfam" id="TIGR01489">
    <property type="entry name" value="DKMTPPase-SF"/>
    <property type="match status" value="1"/>
</dbReference>
<feature type="binding site" evidence="8">
    <location>
        <position position="23"/>
    </location>
    <ligand>
        <name>Mg(2+)</name>
        <dbReference type="ChEBI" id="CHEBI:18420"/>
    </ligand>
</feature>
<feature type="binding site" evidence="8">
    <location>
        <position position="25"/>
    </location>
    <ligand>
        <name>Mg(2+)</name>
        <dbReference type="ChEBI" id="CHEBI:18420"/>
    </ligand>
</feature>
<evidence type="ECO:0000256" key="6">
    <source>
        <dbReference type="PIRSR" id="PIRSR031051-1"/>
    </source>
</evidence>
<dbReference type="InterPro" id="IPR036412">
    <property type="entry name" value="HAD-like_sf"/>
</dbReference>
<dbReference type="GO" id="GO:0016791">
    <property type="term" value="F:phosphatase activity"/>
    <property type="evidence" value="ECO:0007669"/>
    <property type="project" value="InterPro"/>
</dbReference>
<dbReference type="SUPFAM" id="SSF56784">
    <property type="entry name" value="HAD-like"/>
    <property type="match status" value="1"/>
</dbReference>
<dbReference type="GeneID" id="105911788"/>
<evidence type="ECO:0000256" key="1">
    <source>
        <dbReference type="ARBA" id="ARBA00001946"/>
    </source>
</evidence>
<dbReference type="InterPro" id="IPR023214">
    <property type="entry name" value="HAD_sf"/>
</dbReference>
<dbReference type="InterPro" id="IPR006384">
    <property type="entry name" value="HAD_hydro_PyrdxlP_Pase-like"/>
</dbReference>
<keyword evidence="9" id="KW-1185">Reference proteome</keyword>
<dbReference type="AlphaFoldDB" id="A0A6P3WDL5"/>
<dbReference type="CTD" id="493911"/>
<feature type="active site" description="Proton donor" evidence="6">
    <location>
        <position position="25"/>
    </location>
</feature>
<evidence type="ECO:0000256" key="4">
    <source>
        <dbReference type="ARBA" id="ARBA00022801"/>
    </source>
</evidence>
<evidence type="ECO:0000313" key="9">
    <source>
        <dbReference type="Proteomes" id="UP000515152"/>
    </source>
</evidence>
<protein>
    <submittedName>
        <fullName evidence="10">Pyridoxal phosphate phosphatase PHOSPHO2</fullName>
    </submittedName>
</protein>
<evidence type="ECO:0000256" key="7">
    <source>
        <dbReference type="PIRSR" id="PIRSR031051-2"/>
    </source>
</evidence>
<feature type="active site" description="Nucleophile" evidence="6">
    <location>
        <position position="23"/>
    </location>
</feature>
<dbReference type="OrthoDB" id="10267182at2759"/>
<name>A0A6P3WDL5_CLUHA</name>
<dbReference type="Gene3D" id="3.40.50.1000">
    <property type="entry name" value="HAD superfamily/HAD-like"/>
    <property type="match status" value="1"/>
</dbReference>